<organism evidence="3">
    <name type="scientific">Dictyoglomus thermophilum</name>
    <dbReference type="NCBI Taxonomy" id="14"/>
    <lineage>
        <taxon>Bacteria</taxon>
        <taxon>Pseudomonadati</taxon>
        <taxon>Dictyoglomota</taxon>
        <taxon>Dictyoglomia</taxon>
        <taxon>Dictyoglomales</taxon>
        <taxon>Dictyoglomaceae</taxon>
        <taxon>Dictyoglomus</taxon>
    </lineage>
</organism>
<dbReference type="Gene3D" id="3.40.30.10">
    <property type="entry name" value="Glutaredoxin"/>
    <property type="match status" value="1"/>
</dbReference>
<dbReference type="InterPro" id="IPR013766">
    <property type="entry name" value="Thioredoxin_domain"/>
</dbReference>
<dbReference type="AlphaFoldDB" id="A0A7V4DWV9"/>
<protein>
    <submittedName>
        <fullName evidence="3">TlpA family protein disulfide reductase</fullName>
    </submittedName>
</protein>
<dbReference type="CDD" id="cd02966">
    <property type="entry name" value="TlpA_like_family"/>
    <property type="match status" value="1"/>
</dbReference>
<feature type="domain" description="Thioredoxin" evidence="2">
    <location>
        <begin position="31"/>
        <end position="169"/>
    </location>
</feature>
<dbReference type="InterPro" id="IPR017937">
    <property type="entry name" value="Thioredoxin_CS"/>
</dbReference>
<evidence type="ECO:0000259" key="2">
    <source>
        <dbReference type="PROSITE" id="PS51352"/>
    </source>
</evidence>
<dbReference type="SUPFAM" id="SSF52833">
    <property type="entry name" value="Thioredoxin-like"/>
    <property type="match status" value="1"/>
</dbReference>
<dbReference type="PROSITE" id="PS51352">
    <property type="entry name" value="THIOREDOXIN_2"/>
    <property type="match status" value="1"/>
</dbReference>
<dbReference type="Pfam" id="PF00578">
    <property type="entry name" value="AhpC-TSA"/>
    <property type="match status" value="1"/>
</dbReference>
<dbReference type="InterPro" id="IPR050553">
    <property type="entry name" value="Thioredoxin_ResA/DsbE_sf"/>
</dbReference>
<accession>A0A7V4DWV9</accession>
<comment type="caution">
    <text evidence="3">The sequence shown here is derived from an EMBL/GenBank/DDBJ whole genome shotgun (WGS) entry which is preliminary data.</text>
</comment>
<dbReference type="PANTHER" id="PTHR42852:SF17">
    <property type="entry name" value="THIOREDOXIN-LIKE PROTEIN HI_1115"/>
    <property type="match status" value="1"/>
</dbReference>
<name>A0A7V4DWV9_DICTH</name>
<dbReference type="InterPro" id="IPR000866">
    <property type="entry name" value="AhpC/TSA"/>
</dbReference>
<dbReference type="PROSITE" id="PS00194">
    <property type="entry name" value="THIOREDOXIN_1"/>
    <property type="match status" value="1"/>
</dbReference>
<gene>
    <name evidence="3" type="ORF">ENU78_01250</name>
</gene>
<dbReference type="EMBL" id="DTDV01000005">
    <property type="protein sequence ID" value="HGK23072.1"/>
    <property type="molecule type" value="Genomic_DNA"/>
</dbReference>
<dbReference type="InterPro" id="IPR036249">
    <property type="entry name" value="Thioredoxin-like_sf"/>
</dbReference>
<sequence length="170" mass="19738">MRKIFKLRVIFIFVFMVILSSTLVYSKQPQVSENSPAVDFTLPDIKGKKYTLSSFKGNVVLLNFWATWCPPCRYEVPMLDRIQKEYKNEKFKVVAVSLDSDVNSLKEYLKSVSISFLVLSDSKGSVGYIYNILAIPTSFLIDKKFIVRKIYLGILPEKEFKKDLEKWLKD</sequence>
<keyword evidence="1" id="KW-0676">Redox-active center</keyword>
<evidence type="ECO:0000256" key="1">
    <source>
        <dbReference type="ARBA" id="ARBA00023284"/>
    </source>
</evidence>
<dbReference type="GO" id="GO:0016209">
    <property type="term" value="F:antioxidant activity"/>
    <property type="evidence" value="ECO:0007669"/>
    <property type="project" value="InterPro"/>
</dbReference>
<proteinExistence type="predicted"/>
<dbReference type="PANTHER" id="PTHR42852">
    <property type="entry name" value="THIOL:DISULFIDE INTERCHANGE PROTEIN DSBE"/>
    <property type="match status" value="1"/>
</dbReference>
<reference evidence="3" key="1">
    <citation type="journal article" date="2020" name="mSystems">
        <title>Genome- and Community-Level Interaction Insights into Carbon Utilization and Element Cycling Functions of Hydrothermarchaeota in Hydrothermal Sediment.</title>
        <authorList>
            <person name="Zhou Z."/>
            <person name="Liu Y."/>
            <person name="Xu W."/>
            <person name="Pan J."/>
            <person name="Luo Z.H."/>
            <person name="Li M."/>
        </authorList>
    </citation>
    <scope>NUCLEOTIDE SEQUENCE [LARGE SCALE GENOMIC DNA]</scope>
    <source>
        <strain evidence="3">SpSt-70</strain>
    </source>
</reference>
<dbReference type="GO" id="GO:0016491">
    <property type="term" value="F:oxidoreductase activity"/>
    <property type="evidence" value="ECO:0007669"/>
    <property type="project" value="InterPro"/>
</dbReference>
<evidence type="ECO:0000313" key="3">
    <source>
        <dbReference type="EMBL" id="HGK23072.1"/>
    </source>
</evidence>